<dbReference type="PANTHER" id="PTHR12828">
    <property type="entry name" value="PROTEASOME MATURATION PROTEIN UMP1"/>
    <property type="match status" value="1"/>
</dbReference>
<dbReference type="GO" id="GO:0043248">
    <property type="term" value="P:proteasome assembly"/>
    <property type="evidence" value="ECO:0007669"/>
    <property type="project" value="InterPro"/>
</dbReference>
<evidence type="ECO:0000313" key="5">
    <source>
        <dbReference type="Proteomes" id="UP000799439"/>
    </source>
</evidence>
<evidence type="ECO:0000256" key="3">
    <source>
        <dbReference type="SAM" id="MobiDB-lite"/>
    </source>
</evidence>
<dbReference type="Proteomes" id="UP000799439">
    <property type="component" value="Unassembled WGS sequence"/>
</dbReference>
<comment type="similarity">
    <text evidence="2">Belongs to the POMP/UMP1 family.</text>
</comment>
<evidence type="ECO:0000256" key="1">
    <source>
        <dbReference type="ARBA" id="ARBA00023186"/>
    </source>
</evidence>
<dbReference type="Pfam" id="PF05348">
    <property type="entry name" value="UMP1"/>
    <property type="match status" value="1"/>
</dbReference>
<reference evidence="4" key="1">
    <citation type="journal article" date="2020" name="Stud. Mycol.">
        <title>101 Dothideomycetes genomes: a test case for predicting lifestyles and emergence of pathogens.</title>
        <authorList>
            <person name="Haridas S."/>
            <person name="Albert R."/>
            <person name="Binder M."/>
            <person name="Bloem J."/>
            <person name="Labutti K."/>
            <person name="Salamov A."/>
            <person name="Andreopoulos B."/>
            <person name="Baker S."/>
            <person name="Barry K."/>
            <person name="Bills G."/>
            <person name="Bluhm B."/>
            <person name="Cannon C."/>
            <person name="Castanera R."/>
            <person name="Culley D."/>
            <person name="Daum C."/>
            <person name="Ezra D."/>
            <person name="Gonzalez J."/>
            <person name="Henrissat B."/>
            <person name="Kuo A."/>
            <person name="Liang C."/>
            <person name="Lipzen A."/>
            <person name="Lutzoni F."/>
            <person name="Magnuson J."/>
            <person name="Mondo S."/>
            <person name="Nolan M."/>
            <person name="Ohm R."/>
            <person name="Pangilinan J."/>
            <person name="Park H.-J."/>
            <person name="Ramirez L."/>
            <person name="Alfaro M."/>
            <person name="Sun H."/>
            <person name="Tritt A."/>
            <person name="Yoshinaga Y."/>
            <person name="Zwiers L.-H."/>
            <person name="Turgeon B."/>
            <person name="Goodwin S."/>
            <person name="Spatafora J."/>
            <person name="Crous P."/>
            <person name="Grigoriev I."/>
        </authorList>
    </citation>
    <scope>NUCLEOTIDE SEQUENCE</scope>
    <source>
        <strain evidence="4">CBS 260.36</strain>
    </source>
</reference>
<dbReference type="GO" id="GO:0005737">
    <property type="term" value="C:cytoplasm"/>
    <property type="evidence" value="ECO:0007669"/>
    <property type="project" value="TreeGrafter"/>
</dbReference>
<dbReference type="AlphaFoldDB" id="A0A9P4J1J4"/>
<gene>
    <name evidence="4" type="ORF">K461DRAFT_241548</name>
</gene>
<name>A0A9P4J1J4_9PEZI</name>
<evidence type="ECO:0000256" key="2">
    <source>
        <dbReference type="ARBA" id="ARBA00043974"/>
    </source>
</evidence>
<dbReference type="InterPro" id="IPR008012">
    <property type="entry name" value="Ump1"/>
</dbReference>
<dbReference type="GO" id="GO:0005634">
    <property type="term" value="C:nucleus"/>
    <property type="evidence" value="ECO:0007669"/>
    <property type="project" value="TreeGrafter"/>
</dbReference>
<evidence type="ECO:0000313" key="4">
    <source>
        <dbReference type="EMBL" id="KAF2152405.1"/>
    </source>
</evidence>
<protein>
    <submittedName>
        <fullName evidence="4">Uncharacterized protein</fullName>
    </submittedName>
</protein>
<feature type="region of interest" description="Disordered" evidence="3">
    <location>
        <begin position="1"/>
        <end position="31"/>
    </location>
</feature>
<organism evidence="4 5">
    <name type="scientific">Myriangium duriaei CBS 260.36</name>
    <dbReference type="NCBI Taxonomy" id="1168546"/>
    <lineage>
        <taxon>Eukaryota</taxon>
        <taxon>Fungi</taxon>
        <taxon>Dikarya</taxon>
        <taxon>Ascomycota</taxon>
        <taxon>Pezizomycotina</taxon>
        <taxon>Dothideomycetes</taxon>
        <taxon>Dothideomycetidae</taxon>
        <taxon>Myriangiales</taxon>
        <taxon>Myriangiaceae</taxon>
        <taxon>Myriangium</taxon>
    </lineage>
</organism>
<dbReference type="EMBL" id="ML996086">
    <property type="protein sequence ID" value="KAF2152405.1"/>
    <property type="molecule type" value="Genomic_DNA"/>
</dbReference>
<accession>A0A9P4J1J4</accession>
<keyword evidence="5" id="KW-1185">Reference proteome</keyword>
<dbReference type="OrthoDB" id="15001at2759"/>
<feature type="compositionally biased region" description="Polar residues" evidence="3">
    <location>
        <begin position="11"/>
        <end position="22"/>
    </location>
</feature>
<dbReference type="PANTHER" id="PTHR12828:SF3">
    <property type="entry name" value="PROTEASOME MATURATION PROTEIN"/>
    <property type="match status" value="1"/>
</dbReference>
<keyword evidence="1" id="KW-0143">Chaperone</keyword>
<comment type="caution">
    <text evidence="4">The sequence shown here is derived from an EMBL/GenBank/DDBJ whole genome shotgun (WGS) entry which is preliminary data.</text>
</comment>
<sequence length="170" mass="18054">MSLLLAPPASHPTTHTQTTSAPSAPGVPDTLRNRLALTTPASTNTSTAPTADLASSHPLESRLARWRAVQDATKFTMLARQYGVAEPVRRRMELADCAMGEWRPAVLGGEGRSHGGSWGSGGVTGAGVHADVLLGRETEIAWEDVFVGRELGREIGFHTEVEGRVGMGSW</sequence>
<proteinExistence type="inferred from homology"/>